<dbReference type="Gene3D" id="3.90.1300.10">
    <property type="entry name" value="Amidase signature (AS) domain"/>
    <property type="match status" value="1"/>
</dbReference>
<dbReference type="PANTHER" id="PTHR42678:SF34">
    <property type="entry name" value="OS04G0183300 PROTEIN"/>
    <property type="match status" value="1"/>
</dbReference>
<dbReference type="InterPro" id="IPR023631">
    <property type="entry name" value="Amidase_dom"/>
</dbReference>
<dbReference type="GO" id="GO:0005975">
    <property type="term" value="P:carbohydrate metabolic process"/>
    <property type="evidence" value="ECO:0007669"/>
    <property type="project" value="UniProtKB-ARBA"/>
</dbReference>
<dbReference type="SUPFAM" id="SSF75304">
    <property type="entry name" value="Amidase signature (AS) enzymes"/>
    <property type="match status" value="1"/>
</dbReference>
<evidence type="ECO:0000313" key="4">
    <source>
        <dbReference type="Proteomes" id="UP000473325"/>
    </source>
</evidence>
<dbReference type="Pfam" id="PF16640">
    <property type="entry name" value="Big_3_5"/>
    <property type="match status" value="1"/>
</dbReference>
<dbReference type="EMBL" id="WUEK01000001">
    <property type="protein sequence ID" value="MXG88007.1"/>
    <property type="molecule type" value="Genomic_DNA"/>
</dbReference>
<feature type="domain" description="Amidase" evidence="1">
    <location>
        <begin position="82"/>
        <end position="368"/>
    </location>
</feature>
<feature type="domain" description="Bacterial Ig-like" evidence="2">
    <location>
        <begin position="576"/>
        <end position="651"/>
    </location>
</feature>
<proteinExistence type="predicted"/>
<protein>
    <submittedName>
        <fullName evidence="3">Amidase</fullName>
    </submittedName>
</protein>
<evidence type="ECO:0000259" key="1">
    <source>
        <dbReference type="Pfam" id="PF01425"/>
    </source>
</evidence>
<dbReference type="AlphaFoldDB" id="A0A6L7EL56"/>
<evidence type="ECO:0000259" key="2">
    <source>
        <dbReference type="Pfam" id="PF16640"/>
    </source>
</evidence>
<dbReference type="PANTHER" id="PTHR42678">
    <property type="entry name" value="AMIDASE"/>
    <property type="match status" value="1"/>
</dbReference>
<keyword evidence="4" id="KW-1185">Reference proteome</keyword>
<gene>
    <name evidence="3" type="ORF">GRQ65_00400</name>
</gene>
<accession>A0A6L7EL56</accession>
<dbReference type="InterPro" id="IPR032109">
    <property type="entry name" value="Big_3_5"/>
</dbReference>
<name>A0A6L7EL56_9ACTN</name>
<dbReference type="RefSeq" id="WP_160874055.1">
    <property type="nucleotide sequence ID" value="NZ_WUEK01000001.1"/>
</dbReference>
<dbReference type="Pfam" id="PF01425">
    <property type="entry name" value="Amidase"/>
    <property type="match status" value="1"/>
</dbReference>
<organism evidence="3 4">
    <name type="scientific">Nocardioides flavescens</name>
    <dbReference type="NCBI Taxonomy" id="2691959"/>
    <lineage>
        <taxon>Bacteria</taxon>
        <taxon>Bacillati</taxon>
        <taxon>Actinomycetota</taxon>
        <taxon>Actinomycetes</taxon>
        <taxon>Propionibacteriales</taxon>
        <taxon>Nocardioidaceae</taxon>
        <taxon>Nocardioides</taxon>
    </lineage>
</organism>
<comment type="caution">
    <text evidence="3">The sequence shown here is derived from an EMBL/GenBank/DDBJ whole genome shotgun (WGS) entry which is preliminary data.</text>
</comment>
<dbReference type="InterPro" id="IPR036928">
    <property type="entry name" value="AS_sf"/>
</dbReference>
<sequence length="656" mass="66228">MHHLDVTPARPRRHRPRLAHALGAAVLSASLAATGLAAQAPAASAAAAPVSPKTLPGGLDLATAGIQQLQAGLRAGTFTSVDLVKAYLARIDAINYAGPRLNAIRQLSATALADAQAADAARAAGRATGPLAGIPILVKDNIDVAGMPTTAGSVALANSYPRADSPLAASLKAAGAIILGKTNLTEFANYTTAGMPAGYSSLGGQVLNAYDLSQTPSGSSAGSGVAASTAMAAATVGTETSGSILSPANANSLVGIKPTVGLISRTGVIPISASQDTAGPMTRSVFDAAAVLTGLTTGADPEDAATQDGRSAGFDDVDYTASVGTTGLQGVRLGVIGLAAALGTPGPYADALTVLRDQGATLVDVSAPTGTSQRGILDLEFKRDLNAYLSRLPASAPIRTLADVIAYNDAHADVALKFGQTLLTQSEAVDLNDSTTRAAYVAARDQGIADSRNGIDTVLTTNNVSAIVSSAQTTGIGARAGYPSLTLPAGYNPANRRPVAITFLGTAYTEASLISYASDYEAAAAVWRSPESINPTAFACTALASPNSAESCDQPAPAPATSVTLADLKRTVVARTQRGKVRIAVAAGSVVPTGRVVVTRKGKTVGSATLDPAGRAVVRIKRLKPGKHRLVVTYVGTSAVLTSSDTVRLRVARKRG</sequence>
<dbReference type="Gene3D" id="2.60.40.10">
    <property type="entry name" value="Immunoglobulins"/>
    <property type="match status" value="1"/>
</dbReference>
<reference evidence="3 4" key="1">
    <citation type="submission" date="2019-12" db="EMBL/GenBank/DDBJ databases">
        <authorList>
            <person name="Kun Z."/>
        </authorList>
    </citation>
    <scope>NUCLEOTIDE SEQUENCE [LARGE SCALE GENOMIC DNA]</scope>
    <source>
        <strain evidence="3 4">YIM 123512</strain>
    </source>
</reference>
<dbReference type="Proteomes" id="UP000473325">
    <property type="component" value="Unassembled WGS sequence"/>
</dbReference>
<evidence type="ECO:0000313" key="3">
    <source>
        <dbReference type="EMBL" id="MXG88007.1"/>
    </source>
</evidence>
<dbReference type="InterPro" id="IPR013783">
    <property type="entry name" value="Ig-like_fold"/>
</dbReference>